<proteinExistence type="inferred from homology"/>
<dbReference type="AlphaFoldDB" id="A0A1U7VSA9"/>
<name>A0A1U7VSA9_NICSY</name>
<dbReference type="STRING" id="4096.A0A1U7VSA9"/>
<protein>
    <submittedName>
        <fullName evidence="3 4">Inorganic phosphate transporter 1-4-like</fullName>
    </submittedName>
</protein>
<keyword evidence="2" id="KW-1185">Reference proteome</keyword>
<evidence type="ECO:0000313" key="2">
    <source>
        <dbReference type="Proteomes" id="UP000189701"/>
    </source>
</evidence>
<organism evidence="2 3">
    <name type="scientific">Nicotiana sylvestris</name>
    <name type="common">Wood tobacco</name>
    <name type="synonym">South American tobacco</name>
    <dbReference type="NCBI Taxonomy" id="4096"/>
    <lineage>
        <taxon>Eukaryota</taxon>
        <taxon>Viridiplantae</taxon>
        <taxon>Streptophyta</taxon>
        <taxon>Embryophyta</taxon>
        <taxon>Tracheophyta</taxon>
        <taxon>Spermatophyta</taxon>
        <taxon>Magnoliopsida</taxon>
        <taxon>eudicotyledons</taxon>
        <taxon>Gunneridae</taxon>
        <taxon>Pentapetalae</taxon>
        <taxon>asterids</taxon>
        <taxon>lamiids</taxon>
        <taxon>Solanales</taxon>
        <taxon>Solanaceae</taxon>
        <taxon>Nicotianoideae</taxon>
        <taxon>Nicotianeae</taxon>
        <taxon>Nicotiana</taxon>
    </lineage>
</organism>
<dbReference type="RefSeq" id="XP_009764800.1">
    <property type="nucleotide sequence ID" value="XM_009766498.1"/>
</dbReference>
<dbReference type="RefSeq" id="XP_009764807.1">
    <property type="nucleotide sequence ID" value="XM_009766505.1"/>
</dbReference>
<sequence length="154" mass="17768">MKISSDANYLLHKYQDQEISWVLQVDSDPEDAKIELMSGDETNKFGLFSWEFVRRHGLHLFGTTSTWFLLDIAFYSQNLFQKDVFSAIGWIPAAKTMNVIQEVYKIARAQTLIALLSTVPGYWFTVAFIDVAGRFAIQLIDILRIPDSQKKYFC</sequence>
<dbReference type="eggNOG" id="KOG0252">
    <property type="taxonomic scope" value="Eukaryota"/>
</dbReference>
<evidence type="ECO:0000256" key="1">
    <source>
        <dbReference type="ARBA" id="ARBA00044504"/>
    </source>
</evidence>
<evidence type="ECO:0000313" key="4">
    <source>
        <dbReference type="RefSeq" id="XP_009764807.1"/>
    </source>
</evidence>
<dbReference type="InterPro" id="IPR036259">
    <property type="entry name" value="MFS_trans_sf"/>
</dbReference>
<dbReference type="OrthoDB" id="1298255at2759"/>
<dbReference type="Proteomes" id="UP000189701">
    <property type="component" value="Unplaced"/>
</dbReference>
<reference evidence="3 4" key="2">
    <citation type="submission" date="2025-04" db="UniProtKB">
        <authorList>
            <consortium name="RefSeq"/>
        </authorList>
    </citation>
    <scope>IDENTIFICATION</scope>
    <source>
        <tissue evidence="3 4">Leaf</tissue>
    </source>
</reference>
<accession>A0A1U7VSA9</accession>
<reference evidence="2" key="1">
    <citation type="journal article" date="2013" name="Genome Biol.">
        <title>Reference genomes and transcriptomes of Nicotiana sylvestris and Nicotiana tomentosiformis.</title>
        <authorList>
            <person name="Sierro N."/>
            <person name="Battey J.N."/>
            <person name="Ouadi S."/>
            <person name="Bovet L."/>
            <person name="Goepfert S."/>
            <person name="Bakaher N."/>
            <person name="Peitsch M.C."/>
            <person name="Ivanov N.V."/>
        </authorList>
    </citation>
    <scope>NUCLEOTIDE SEQUENCE [LARGE SCALE GENOMIC DNA]</scope>
</reference>
<dbReference type="Gene3D" id="1.20.1250.20">
    <property type="entry name" value="MFS general substrate transporter like domains"/>
    <property type="match status" value="1"/>
</dbReference>
<gene>
    <name evidence="3 4" type="primary">LOC104216459</name>
</gene>
<comment type="similarity">
    <text evidence="1">Belongs to the major facilitator superfamily. Phosphate:H(+) symporter (TC 2.A.1.9) family.</text>
</comment>
<evidence type="ECO:0000313" key="3">
    <source>
        <dbReference type="RefSeq" id="XP_009764800.1"/>
    </source>
</evidence>